<gene>
    <name evidence="2" type="ORF">Q8X39_18635</name>
</gene>
<organism evidence="2 3">
    <name type="scientific">Leptothrix discophora</name>
    <dbReference type="NCBI Taxonomy" id="89"/>
    <lineage>
        <taxon>Bacteria</taxon>
        <taxon>Pseudomonadati</taxon>
        <taxon>Pseudomonadota</taxon>
        <taxon>Betaproteobacteria</taxon>
        <taxon>Burkholderiales</taxon>
        <taxon>Sphaerotilaceae</taxon>
        <taxon>Leptothrix</taxon>
    </lineage>
</organism>
<dbReference type="SUPFAM" id="SSF53850">
    <property type="entry name" value="Periplasmic binding protein-like II"/>
    <property type="match status" value="1"/>
</dbReference>
<dbReference type="Gene3D" id="3.40.190.10">
    <property type="entry name" value="Periplasmic binding protein-like II"/>
    <property type="match status" value="2"/>
</dbReference>
<evidence type="ECO:0000313" key="2">
    <source>
        <dbReference type="EMBL" id="MDP4302659.1"/>
    </source>
</evidence>
<dbReference type="Proteomes" id="UP001235760">
    <property type="component" value="Unassembled WGS sequence"/>
</dbReference>
<dbReference type="Pfam" id="PF13531">
    <property type="entry name" value="SBP_bac_11"/>
    <property type="match status" value="1"/>
</dbReference>
<feature type="signal peptide" evidence="1">
    <location>
        <begin position="1"/>
        <end position="26"/>
    </location>
</feature>
<dbReference type="PROSITE" id="PS51257">
    <property type="entry name" value="PROKAR_LIPOPROTEIN"/>
    <property type="match status" value="1"/>
</dbReference>
<comment type="caution">
    <text evidence="2">The sequence shown here is derived from an EMBL/GenBank/DDBJ whole genome shotgun (WGS) entry which is preliminary data.</text>
</comment>
<keyword evidence="3" id="KW-1185">Reference proteome</keyword>
<name>A0ABT9G849_LEPDI</name>
<dbReference type="InterPro" id="IPR050682">
    <property type="entry name" value="ModA/WtpA"/>
</dbReference>
<evidence type="ECO:0000313" key="3">
    <source>
        <dbReference type="Proteomes" id="UP001235760"/>
    </source>
</evidence>
<proteinExistence type="predicted"/>
<dbReference type="PANTHER" id="PTHR30632">
    <property type="entry name" value="MOLYBDATE-BINDING PERIPLASMIC PROTEIN"/>
    <property type="match status" value="1"/>
</dbReference>
<keyword evidence="1" id="KW-0732">Signal</keyword>
<dbReference type="PANTHER" id="PTHR30632:SF11">
    <property type="entry name" value="BLR4797 PROTEIN"/>
    <property type="match status" value="1"/>
</dbReference>
<reference evidence="2 3" key="1">
    <citation type="submission" date="2023-08" db="EMBL/GenBank/DDBJ databases">
        <authorList>
            <person name="Roldan D.M."/>
            <person name="Menes R.J."/>
        </authorList>
    </citation>
    <scope>NUCLEOTIDE SEQUENCE [LARGE SCALE GENOMIC DNA]</scope>
    <source>
        <strain evidence="2 3">CCM 2812</strain>
    </source>
</reference>
<evidence type="ECO:0000256" key="1">
    <source>
        <dbReference type="SAM" id="SignalP"/>
    </source>
</evidence>
<sequence length="253" mass="26720">MMFKRFSRSRSWLCAALLALACSAQANDLKVIAPNAVKEAVVEIASRFEKDTGLRVSFTWGGSEAIAKRVADGEVFDVVVNTSSGVDRMAADGKLVSGSRTDFSRSAVAAAARSGLPRPDVSSVNALRATLLDAQSIAISSGASGRYLEQLFQKLGVAEQIKSKIRQPPSGAQIGDMLARGEADLGFQQVTELMHAQGFQYLGPLPAELQNYTVWASGIHSSAPQADAARAFTRALSAPASGASIRKSGMEPM</sequence>
<dbReference type="RefSeq" id="WP_305751227.1">
    <property type="nucleotide sequence ID" value="NZ_JAUZEE010000013.1"/>
</dbReference>
<dbReference type="EMBL" id="JAUZEE010000013">
    <property type="protein sequence ID" value="MDP4302659.1"/>
    <property type="molecule type" value="Genomic_DNA"/>
</dbReference>
<accession>A0ABT9G849</accession>
<feature type="chain" id="PRO_5045290591" evidence="1">
    <location>
        <begin position="27"/>
        <end position="253"/>
    </location>
</feature>
<protein>
    <submittedName>
        <fullName evidence="2">Substrate-binding domain-containing protein</fullName>
    </submittedName>
</protein>